<comment type="caution">
    <text evidence="2">The sequence shown here is derived from an EMBL/GenBank/DDBJ whole genome shotgun (WGS) entry which is preliminary data.</text>
</comment>
<evidence type="ECO:0000256" key="1">
    <source>
        <dbReference type="SAM" id="Phobius"/>
    </source>
</evidence>
<protein>
    <submittedName>
        <fullName evidence="2">Uncharacterized protein</fullName>
    </submittedName>
</protein>
<name>A0A511AYA9_9LACT</name>
<feature type="transmembrane region" description="Helical" evidence="1">
    <location>
        <begin position="15"/>
        <end position="36"/>
    </location>
</feature>
<organism evidence="2 3">
    <name type="scientific">Alkalibacterium kapii</name>
    <dbReference type="NCBI Taxonomy" id="426704"/>
    <lineage>
        <taxon>Bacteria</taxon>
        <taxon>Bacillati</taxon>
        <taxon>Bacillota</taxon>
        <taxon>Bacilli</taxon>
        <taxon>Lactobacillales</taxon>
        <taxon>Carnobacteriaceae</taxon>
        <taxon>Alkalibacterium</taxon>
    </lineage>
</organism>
<keyword evidence="3" id="KW-1185">Reference proteome</keyword>
<evidence type="ECO:0000313" key="2">
    <source>
        <dbReference type="EMBL" id="GEK90597.1"/>
    </source>
</evidence>
<sequence length="75" mass="8536">MTVIPVIYILSSMDLIPAKSLCGFLIFTVSISLHIYDSQFIYHHMKQKREALIEIMLSLLTFSEENASTIEEISA</sequence>
<dbReference type="AlphaFoldDB" id="A0A511AYA9"/>
<keyword evidence="1" id="KW-0472">Membrane</keyword>
<proteinExistence type="predicted"/>
<evidence type="ECO:0000313" key="3">
    <source>
        <dbReference type="Proteomes" id="UP000321662"/>
    </source>
</evidence>
<keyword evidence="1" id="KW-1133">Transmembrane helix</keyword>
<accession>A0A511AYA9</accession>
<dbReference type="Proteomes" id="UP000321662">
    <property type="component" value="Unassembled WGS sequence"/>
</dbReference>
<reference evidence="2 3" key="1">
    <citation type="submission" date="2019-07" db="EMBL/GenBank/DDBJ databases">
        <title>Whole genome shotgun sequence of Alkalibacterium kapii NBRC 103247.</title>
        <authorList>
            <person name="Hosoyama A."/>
            <person name="Uohara A."/>
            <person name="Ohji S."/>
            <person name="Ichikawa N."/>
        </authorList>
    </citation>
    <scope>NUCLEOTIDE SEQUENCE [LARGE SCALE GENOMIC DNA]</scope>
    <source>
        <strain evidence="2 3">NBRC 103247</strain>
    </source>
</reference>
<gene>
    <name evidence="2" type="ORF">AKA01nite_02190</name>
</gene>
<keyword evidence="1" id="KW-0812">Transmembrane</keyword>
<dbReference type="EMBL" id="BJUY01000002">
    <property type="protein sequence ID" value="GEK90597.1"/>
    <property type="molecule type" value="Genomic_DNA"/>
</dbReference>